<reference evidence="3" key="1">
    <citation type="journal article" date="2019" name="Int. J. Syst. Evol. Microbiol.">
        <title>The Global Catalogue of Microorganisms (GCM) 10K type strain sequencing project: providing services to taxonomists for standard genome sequencing and annotation.</title>
        <authorList>
            <consortium name="The Broad Institute Genomics Platform"/>
            <consortium name="The Broad Institute Genome Sequencing Center for Infectious Disease"/>
            <person name="Wu L."/>
            <person name="Ma J."/>
        </authorList>
    </citation>
    <scope>NUCLEOTIDE SEQUENCE [LARGE SCALE GENOMIC DNA]</scope>
    <source>
        <strain evidence="3">CGMCC 4.7173</strain>
    </source>
</reference>
<feature type="compositionally biased region" description="Pro residues" evidence="1">
    <location>
        <begin position="396"/>
        <end position="409"/>
    </location>
</feature>
<proteinExistence type="predicted"/>
<dbReference type="PRINTS" id="PR01217">
    <property type="entry name" value="PRICHEXTENSN"/>
</dbReference>
<dbReference type="Proteomes" id="UP001596207">
    <property type="component" value="Unassembled WGS sequence"/>
</dbReference>
<name>A0ABW1HWX4_9ACTN</name>
<evidence type="ECO:0000256" key="1">
    <source>
        <dbReference type="SAM" id="MobiDB-lite"/>
    </source>
</evidence>
<feature type="compositionally biased region" description="Low complexity" evidence="1">
    <location>
        <begin position="465"/>
        <end position="478"/>
    </location>
</feature>
<comment type="caution">
    <text evidence="2">The sequence shown here is derived from an EMBL/GenBank/DDBJ whole genome shotgun (WGS) entry which is preliminary data.</text>
</comment>
<feature type="compositionally biased region" description="Low complexity" evidence="1">
    <location>
        <begin position="234"/>
        <end position="257"/>
    </location>
</feature>
<feature type="compositionally biased region" description="Low complexity" evidence="1">
    <location>
        <begin position="486"/>
        <end position="498"/>
    </location>
</feature>
<feature type="region of interest" description="Disordered" evidence="1">
    <location>
        <begin position="227"/>
        <end position="563"/>
    </location>
</feature>
<feature type="compositionally biased region" description="Low complexity" evidence="1">
    <location>
        <begin position="296"/>
        <end position="311"/>
    </location>
</feature>
<accession>A0ABW1HWX4</accession>
<dbReference type="EMBL" id="JBHSQQ010000280">
    <property type="protein sequence ID" value="MFC5945240.1"/>
    <property type="molecule type" value="Genomic_DNA"/>
</dbReference>
<organism evidence="2 3">
    <name type="scientific">Micromonospora harpali</name>
    <dbReference type="NCBI Taxonomy" id="1490225"/>
    <lineage>
        <taxon>Bacteria</taxon>
        <taxon>Bacillati</taxon>
        <taxon>Actinomycetota</taxon>
        <taxon>Actinomycetes</taxon>
        <taxon>Micromonosporales</taxon>
        <taxon>Micromonosporaceae</taxon>
        <taxon>Micromonospora</taxon>
    </lineage>
</organism>
<evidence type="ECO:0000313" key="3">
    <source>
        <dbReference type="Proteomes" id="UP001596207"/>
    </source>
</evidence>
<feature type="compositionally biased region" description="Pro residues" evidence="1">
    <location>
        <begin position="359"/>
        <end position="379"/>
    </location>
</feature>
<keyword evidence="3" id="KW-1185">Reference proteome</keyword>
<feature type="non-terminal residue" evidence="2">
    <location>
        <position position="563"/>
    </location>
</feature>
<feature type="compositionally biased region" description="Low complexity" evidence="1">
    <location>
        <begin position="319"/>
        <end position="341"/>
    </location>
</feature>
<sequence>MADNNSDPDADWKRPNIDPDAVFGSTAATAKDLNDYVDWANSDPPQWKKLKASVVGVSATAISGAEKTAIASGIVDAQSLADAYGAFQYAYELLSWLESFIYDQAHAIAGEDRAWAGVAAEAFLAKMQLFADYLGANAERIAGGGGSGGTGSVPDQLWNSANYLAWAQNAMETIDVGWAEIAKANGAGVTDTGLVAISSTEYVKPMTAQMFEVVDTLAGQYQLTYGRVVPPTPSQSFQTTPPTTTTRPTTTPPATTTKPPPTTTKPPPTTTTKPPPTTTKPPPPKPSPTKPPTVTPPSTSTKPPTTTAKPPTVTPPVTKPSLTAPVVTPPVTTRPSATVPPVVTPPVTRPPLSTSAPVVTPPVTRPPSRSPVVTSPPKPTVTAPVVTPPVTTRPPVTSPPVVTRPPTPLPVGSLRPPGGTPPVTTPPPRVDRPGGTPPAPTGTLPPRSGGVPGGQNGGGLPGFEAPGVDAPPTVDPPGVDGPGGLAPPVLGGVDPPDATGGGRPDGTSGAPPFLPPPSGAPGGAGGGAPDRPDASGLVEGERQTWDPPLSGGVDVPHSPGGTE</sequence>
<feature type="compositionally biased region" description="Pro residues" evidence="1">
    <location>
        <begin position="258"/>
        <end position="295"/>
    </location>
</feature>
<feature type="compositionally biased region" description="Pro residues" evidence="1">
    <location>
        <begin position="418"/>
        <end position="428"/>
    </location>
</feature>
<protein>
    <submittedName>
        <fullName evidence="2">Uncharacterized protein</fullName>
    </submittedName>
</protein>
<feature type="compositionally biased region" description="Low complexity" evidence="1">
    <location>
        <begin position="380"/>
        <end position="395"/>
    </location>
</feature>
<gene>
    <name evidence="2" type="ORF">ACFPZ4_27680</name>
</gene>
<evidence type="ECO:0000313" key="2">
    <source>
        <dbReference type="EMBL" id="MFC5945240.1"/>
    </source>
</evidence>
<feature type="compositionally biased region" description="Gly residues" evidence="1">
    <location>
        <begin position="450"/>
        <end position="461"/>
    </location>
</feature>